<dbReference type="AlphaFoldDB" id="A0A834NXF1"/>
<dbReference type="Proteomes" id="UP000600918">
    <property type="component" value="Unassembled WGS sequence"/>
</dbReference>
<name>A0A834NXF1_VESPE</name>
<dbReference type="EMBL" id="JACSDY010000009">
    <property type="protein sequence ID" value="KAF7420387.1"/>
    <property type="molecule type" value="Genomic_DNA"/>
</dbReference>
<organism evidence="2 3">
    <name type="scientific">Vespula pensylvanica</name>
    <name type="common">Western yellow jacket</name>
    <name type="synonym">Wasp</name>
    <dbReference type="NCBI Taxonomy" id="30213"/>
    <lineage>
        <taxon>Eukaryota</taxon>
        <taxon>Metazoa</taxon>
        <taxon>Ecdysozoa</taxon>
        <taxon>Arthropoda</taxon>
        <taxon>Hexapoda</taxon>
        <taxon>Insecta</taxon>
        <taxon>Pterygota</taxon>
        <taxon>Neoptera</taxon>
        <taxon>Endopterygota</taxon>
        <taxon>Hymenoptera</taxon>
        <taxon>Apocrita</taxon>
        <taxon>Aculeata</taxon>
        <taxon>Vespoidea</taxon>
        <taxon>Vespidae</taxon>
        <taxon>Vespinae</taxon>
        <taxon>Vespula</taxon>
    </lineage>
</organism>
<evidence type="ECO:0000313" key="2">
    <source>
        <dbReference type="EMBL" id="KAF7420387.1"/>
    </source>
</evidence>
<sequence length="237" mass="26165">MSRDPLSILGYMDKERPRTRFTIAIASATITNTITARPLPFEGGSDKSCDRNDSAKLLLARIRARSCEEEKKGEGRRGWRPLLSPPSSPATAAAAAAQPPPPPPPSPPPPPTIVSTTVAIARGNVRRARRVRTRPSSSHWSIDFAWPLGSVDLNAIGAFKKILIPYRRFVIKRDNDGERHDVAGVKLKRQQKLLGWDCYHASILLHVSATTGWNEAEDDCSTRETAKCETQRRVLAL</sequence>
<proteinExistence type="predicted"/>
<accession>A0A834NXF1</accession>
<evidence type="ECO:0000256" key="1">
    <source>
        <dbReference type="SAM" id="MobiDB-lite"/>
    </source>
</evidence>
<evidence type="ECO:0000313" key="3">
    <source>
        <dbReference type="Proteomes" id="UP000600918"/>
    </source>
</evidence>
<reference evidence="2" key="1">
    <citation type="journal article" date="2020" name="G3 (Bethesda)">
        <title>High-Quality Assemblies for Three Invasive Social Wasps from the &lt;i&gt;Vespula&lt;/i&gt; Genus.</title>
        <authorList>
            <person name="Harrop T.W.R."/>
            <person name="Guhlin J."/>
            <person name="McLaughlin G.M."/>
            <person name="Permina E."/>
            <person name="Stockwell P."/>
            <person name="Gilligan J."/>
            <person name="Le Lec M.F."/>
            <person name="Gruber M.A.M."/>
            <person name="Quinn O."/>
            <person name="Lovegrove M."/>
            <person name="Duncan E.J."/>
            <person name="Remnant E.J."/>
            <person name="Van Eeckhoven J."/>
            <person name="Graham B."/>
            <person name="Knapp R.A."/>
            <person name="Langford K.W."/>
            <person name="Kronenberg Z."/>
            <person name="Press M.O."/>
            <person name="Eacker S.M."/>
            <person name="Wilson-Rankin E.E."/>
            <person name="Purcell J."/>
            <person name="Lester P.J."/>
            <person name="Dearden P.K."/>
        </authorList>
    </citation>
    <scope>NUCLEOTIDE SEQUENCE</scope>
    <source>
        <strain evidence="2">Volc-1</strain>
    </source>
</reference>
<keyword evidence="3" id="KW-1185">Reference proteome</keyword>
<comment type="caution">
    <text evidence="2">The sequence shown here is derived from an EMBL/GenBank/DDBJ whole genome shotgun (WGS) entry which is preliminary data.</text>
</comment>
<dbReference type="SUPFAM" id="SSF101447">
    <property type="entry name" value="Formin homology 2 domain (FH2 domain)"/>
    <property type="match status" value="1"/>
</dbReference>
<feature type="compositionally biased region" description="Basic and acidic residues" evidence="1">
    <location>
        <begin position="67"/>
        <end position="77"/>
    </location>
</feature>
<feature type="region of interest" description="Disordered" evidence="1">
    <location>
        <begin position="67"/>
        <end position="114"/>
    </location>
</feature>
<feature type="compositionally biased region" description="Pro residues" evidence="1">
    <location>
        <begin position="98"/>
        <end position="112"/>
    </location>
</feature>
<gene>
    <name evidence="2" type="ORF">H0235_010684</name>
</gene>
<protein>
    <submittedName>
        <fullName evidence="2">Uncharacterized protein</fullName>
    </submittedName>
</protein>